<proteinExistence type="predicted"/>
<protein>
    <submittedName>
        <fullName evidence="2">Uncharacterized protein</fullName>
    </submittedName>
</protein>
<comment type="caution">
    <text evidence="2">The sequence shown here is derived from an EMBL/GenBank/DDBJ whole genome shotgun (WGS) entry which is preliminary data.</text>
</comment>
<gene>
    <name evidence="2" type="ORF">OWR29_45990</name>
</gene>
<reference evidence="2" key="1">
    <citation type="submission" date="2022-11" db="EMBL/GenBank/DDBJ databases">
        <authorList>
            <person name="Somphong A."/>
            <person name="Phongsopitanun W."/>
        </authorList>
    </citation>
    <scope>NUCLEOTIDE SEQUENCE</scope>
    <source>
        <strain evidence="2">Pm04-4</strain>
    </source>
</reference>
<keyword evidence="1" id="KW-1133">Transmembrane helix</keyword>
<evidence type="ECO:0000256" key="1">
    <source>
        <dbReference type="SAM" id="Phobius"/>
    </source>
</evidence>
<dbReference type="RefSeq" id="WP_267570020.1">
    <property type="nucleotide sequence ID" value="NZ_JAPNTZ010000026.1"/>
</dbReference>
<name>A0ABT4BFS7_9ACTN</name>
<sequence>MTYPDHNPGPSMWAGPAAPGPAAYPYVTVAEPVPAPAASPSRWTKPQLWVPAVLAGAALVFSSGWFGGVSYANNTPATVGNTGVVNAVTNVVNGKSGDIALLQQAQDTCDSTRSGTEIADGGYTLTVDSRGEDDYTGLGYYDLDCVWTALQMPEAVKAHIGQTRALDGRQEDSWGSFTASWTYHPDAGVSMVVRVV</sequence>
<keyword evidence="1" id="KW-0472">Membrane</keyword>
<feature type="transmembrane region" description="Helical" evidence="1">
    <location>
        <begin position="48"/>
        <end position="68"/>
    </location>
</feature>
<evidence type="ECO:0000313" key="2">
    <source>
        <dbReference type="EMBL" id="MCY1145400.1"/>
    </source>
</evidence>
<accession>A0ABT4BFS7</accession>
<dbReference type="EMBL" id="JAPNTZ010000026">
    <property type="protein sequence ID" value="MCY1145400.1"/>
    <property type="molecule type" value="Genomic_DNA"/>
</dbReference>
<keyword evidence="1" id="KW-0812">Transmembrane</keyword>
<keyword evidence="3" id="KW-1185">Reference proteome</keyword>
<organism evidence="2 3">
    <name type="scientific">Paractinoplanes pyxinae</name>
    <dbReference type="NCBI Taxonomy" id="2997416"/>
    <lineage>
        <taxon>Bacteria</taxon>
        <taxon>Bacillati</taxon>
        <taxon>Actinomycetota</taxon>
        <taxon>Actinomycetes</taxon>
        <taxon>Micromonosporales</taxon>
        <taxon>Micromonosporaceae</taxon>
        <taxon>Paractinoplanes</taxon>
    </lineage>
</organism>
<dbReference type="Proteomes" id="UP001151002">
    <property type="component" value="Unassembled WGS sequence"/>
</dbReference>
<evidence type="ECO:0000313" key="3">
    <source>
        <dbReference type="Proteomes" id="UP001151002"/>
    </source>
</evidence>